<dbReference type="GO" id="GO:0046983">
    <property type="term" value="F:protein dimerization activity"/>
    <property type="evidence" value="ECO:0007669"/>
    <property type="project" value="InterPro"/>
</dbReference>
<gene>
    <name evidence="3" type="ORF">KUF71_018015</name>
</gene>
<sequence>MRSLGQKFFLFGSAEKGSGARALRVHAEIRRQLQGLDDNERAAPAPAPSPPRRPKLPEVYRKYLEEEEDERSVEDELDRYLREPIGNDSDIRDWWKQRRERFPRLYRLALQLLVIPATSASAEREFSEAGHVFRQKRLTLNPNTASDILLVHSNSDLLK</sequence>
<organism evidence="3 4">
    <name type="scientific">Frankliniella fusca</name>
    <dbReference type="NCBI Taxonomy" id="407009"/>
    <lineage>
        <taxon>Eukaryota</taxon>
        <taxon>Metazoa</taxon>
        <taxon>Ecdysozoa</taxon>
        <taxon>Arthropoda</taxon>
        <taxon>Hexapoda</taxon>
        <taxon>Insecta</taxon>
        <taxon>Pterygota</taxon>
        <taxon>Neoptera</taxon>
        <taxon>Paraneoptera</taxon>
        <taxon>Thysanoptera</taxon>
        <taxon>Terebrantia</taxon>
        <taxon>Thripoidea</taxon>
        <taxon>Thripidae</taxon>
        <taxon>Frankliniella</taxon>
    </lineage>
</organism>
<feature type="region of interest" description="Disordered" evidence="1">
    <location>
        <begin position="33"/>
        <end position="57"/>
    </location>
</feature>
<dbReference type="PANTHER" id="PTHR47611:SF1">
    <property type="entry name" value="CCHC-TYPE DOMAIN-CONTAINING PROTEIN"/>
    <property type="match status" value="1"/>
</dbReference>
<evidence type="ECO:0000313" key="3">
    <source>
        <dbReference type="EMBL" id="KAK3929378.1"/>
    </source>
</evidence>
<protein>
    <submittedName>
        <fullName evidence="3">AC9 transposase</fullName>
    </submittedName>
</protein>
<dbReference type="AlphaFoldDB" id="A0AAE1HXJ5"/>
<dbReference type="PANTHER" id="PTHR47611">
    <property type="entry name" value="HAT DIMERISATION DOMAIN, C-TERMINAL"/>
    <property type="match status" value="1"/>
</dbReference>
<evidence type="ECO:0000313" key="4">
    <source>
        <dbReference type="Proteomes" id="UP001219518"/>
    </source>
</evidence>
<reference evidence="3" key="1">
    <citation type="submission" date="2021-07" db="EMBL/GenBank/DDBJ databases">
        <authorList>
            <person name="Catto M.A."/>
            <person name="Jacobson A."/>
            <person name="Kennedy G."/>
            <person name="Labadie P."/>
            <person name="Hunt B.G."/>
            <person name="Srinivasan R."/>
        </authorList>
    </citation>
    <scope>NUCLEOTIDE SEQUENCE</scope>
    <source>
        <strain evidence="3">PL_HMW_Pooled</strain>
        <tissue evidence="3">Head</tissue>
    </source>
</reference>
<keyword evidence="4" id="KW-1185">Reference proteome</keyword>
<accession>A0AAE1HXJ5</accession>
<dbReference type="SUPFAM" id="SSF53098">
    <property type="entry name" value="Ribonuclease H-like"/>
    <property type="match status" value="1"/>
</dbReference>
<proteinExistence type="predicted"/>
<feature type="domain" description="HAT C-terminal dimerisation" evidence="2">
    <location>
        <begin position="76"/>
        <end position="154"/>
    </location>
</feature>
<reference evidence="3" key="2">
    <citation type="journal article" date="2023" name="BMC Genomics">
        <title>Pest status, molecular evolution, and epigenetic factors derived from the genome assembly of Frankliniella fusca, a thysanopteran phytovirus vector.</title>
        <authorList>
            <person name="Catto M.A."/>
            <person name="Labadie P.E."/>
            <person name="Jacobson A.L."/>
            <person name="Kennedy G.G."/>
            <person name="Srinivasan R."/>
            <person name="Hunt B.G."/>
        </authorList>
    </citation>
    <scope>NUCLEOTIDE SEQUENCE</scope>
    <source>
        <strain evidence="3">PL_HMW_Pooled</strain>
    </source>
</reference>
<comment type="caution">
    <text evidence="3">The sequence shown here is derived from an EMBL/GenBank/DDBJ whole genome shotgun (WGS) entry which is preliminary data.</text>
</comment>
<evidence type="ECO:0000259" key="2">
    <source>
        <dbReference type="Pfam" id="PF05699"/>
    </source>
</evidence>
<dbReference type="EMBL" id="JAHWGI010001400">
    <property type="protein sequence ID" value="KAK3929378.1"/>
    <property type="molecule type" value="Genomic_DNA"/>
</dbReference>
<name>A0AAE1HXJ5_9NEOP</name>
<dbReference type="InterPro" id="IPR012337">
    <property type="entry name" value="RNaseH-like_sf"/>
</dbReference>
<dbReference type="InterPro" id="IPR008906">
    <property type="entry name" value="HATC_C_dom"/>
</dbReference>
<dbReference type="Pfam" id="PF05699">
    <property type="entry name" value="Dimer_Tnp_hAT"/>
    <property type="match status" value="1"/>
</dbReference>
<dbReference type="Proteomes" id="UP001219518">
    <property type="component" value="Unassembled WGS sequence"/>
</dbReference>
<evidence type="ECO:0000256" key="1">
    <source>
        <dbReference type="SAM" id="MobiDB-lite"/>
    </source>
</evidence>